<organism evidence="1 2">
    <name type="scientific">Corticicoccus populi</name>
    <dbReference type="NCBI Taxonomy" id="1812821"/>
    <lineage>
        <taxon>Bacteria</taxon>
        <taxon>Bacillati</taxon>
        <taxon>Bacillota</taxon>
        <taxon>Bacilli</taxon>
        <taxon>Bacillales</taxon>
        <taxon>Staphylococcaceae</taxon>
        <taxon>Corticicoccus</taxon>
    </lineage>
</organism>
<dbReference type="SFLD" id="SFLDS00003">
    <property type="entry name" value="Haloacid_Dehalogenase"/>
    <property type="match status" value="1"/>
</dbReference>
<evidence type="ECO:0000313" key="1">
    <source>
        <dbReference type="EMBL" id="MFD2830960.1"/>
    </source>
</evidence>
<gene>
    <name evidence="1" type="ORF">ACFSX4_10845</name>
</gene>
<sequence>MKKAVLFDMDGTLVKTEIILEEALSITLKSLDRNDIKYIDNPIEKYNEIMGVPLNVVWRNILSKPSDHHIHMANRWFQNALIYCIGEGKSKMYEGAEDTLEYIKSKGYEIFIASNGDKDYLEALYQNHHMERFITGVYSINDIETSSKSDLVKHIIQEEQVAPEYIVGDRLSDFIAGKNNDIHVIGCKFYFSKPDELIEADDVIESLGELKKII</sequence>
<dbReference type="InterPro" id="IPR050155">
    <property type="entry name" value="HAD-like_hydrolase_sf"/>
</dbReference>
<dbReference type="Pfam" id="PF13419">
    <property type="entry name" value="HAD_2"/>
    <property type="match status" value="1"/>
</dbReference>
<comment type="caution">
    <text evidence="1">The sequence shown here is derived from an EMBL/GenBank/DDBJ whole genome shotgun (WGS) entry which is preliminary data.</text>
</comment>
<dbReference type="SFLD" id="SFLDG01129">
    <property type="entry name" value="C1.5:_HAD__Beta-PGM__Phosphata"/>
    <property type="match status" value="1"/>
</dbReference>
<dbReference type="Gene3D" id="3.40.50.1000">
    <property type="entry name" value="HAD superfamily/HAD-like"/>
    <property type="match status" value="1"/>
</dbReference>
<dbReference type="EMBL" id="JBHUOQ010000004">
    <property type="protein sequence ID" value="MFD2830960.1"/>
    <property type="molecule type" value="Genomic_DNA"/>
</dbReference>
<dbReference type="PANTHER" id="PTHR43434:SF1">
    <property type="entry name" value="PHOSPHOGLYCOLATE PHOSPHATASE"/>
    <property type="match status" value="1"/>
</dbReference>
<dbReference type="RefSeq" id="WP_377774487.1">
    <property type="nucleotide sequence ID" value="NZ_JBHUOQ010000004.1"/>
</dbReference>
<dbReference type="InterPro" id="IPR023214">
    <property type="entry name" value="HAD_sf"/>
</dbReference>
<dbReference type="Gene3D" id="1.10.150.240">
    <property type="entry name" value="Putative phosphatase, domain 2"/>
    <property type="match status" value="1"/>
</dbReference>
<reference evidence="2" key="1">
    <citation type="journal article" date="2019" name="Int. J. Syst. Evol. Microbiol.">
        <title>The Global Catalogue of Microorganisms (GCM) 10K type strain sequencing project: providing services to taxonomists for standard genome sequencing and annotation.</title>
        <authorList>
            <consortium name="The Broad Institute Genomics Platform"/>
            <consortium name="The Broad Institute Genome Sequencing Center for Infectious Disease"/>
            <person name="Wu L."/>
            <person name="Ma J."/>
        </authorList>
    </citation>
    <scope>NUCLEOTIDE SEQUENCE [LARGE SCALE GENOMIC DNA]</scope>
    <source>
        <strain evidence="2">KCTC 33575</strain>
    </source>
</reference>
<dbReference type="Proteomes" id="UP001597519">
    <property type="component" value="Unassembled WGS sequence"/>
</dbReference>
<accession>A0ABW5WVX3</accession>
<name>A0ABW5WVX3_9STAP</name>
<keyword evidence="2" id="KW-1185">Reference proteome</keyword>
<dbReference type="InterPro" id="IPR036412">
    <property type="entry name" value="HAD-like_sf"/>
</dbReference>
<protein>
    <submittedName>
        <fullName evidence="1">HAD hydrolase-like protein</fullName>
    </submittedName>
</protein>
<dbReference type="InterPro" id="IPR023198">
    <property type="entry name" value="PGP-like_dom2"/>
</dbReference>
<dbReference type="SUPFAM" id="SSF56784">
    <property type="entry name" value="HAD-like"/>
    <property type="match status" value="1"/>
</dbReference>
<dbReference type="InterPro" id="IPR041492">
    <property type="entry name" value="HAD_2"/>
</dbReference>
<evidence type="ECO:0000313" key="2">
    <source>
        <dbReference type="Proteomes" id="UP001597519"/>
    </source>
</evidence>
<dbReference type="PANTHER" id="PTHR43434">
    <property type="entry name" value="PHOSPHOGLYCOLATE PHOSPHATASE"/>
    <property type="match status" value="1"/>
</dbReference>
<proteinExistence type="predicted"/>